<dbReference type="Pfam" id="PF00578">
    <property type="entry name" value="AhpC-TSA"/>
    <property type="match status" value="1"/>
</dbReference>
<feature type="domain" description="Thioredoxin" evidence="3">
    <location>
        <begin position="7"/>
        <end position="168"/>
    </location>
</feature>
<evidence type="ECO:0000313" key="4">
    <source>
        <dbReference type="EMBL" id="OQO12883.1"/>
    </source>
</evidence>
<dbReference type="STRING" id="1507870.A0A1V8TNC4"/>
<sequence>MTIFGMPTIGRPAPGFQKKAVVDGQIKDISLASYTAAHHWLILIFYPKAWSFICPTEIKAFSARLEEFLYSRSCAVAFASTDSEVCLKAWNNASDMEGGLGGVHVPLISDSNHQLCKDYGVLIENEGIAQRALFIIDPRGIIRGITVNDADIGRSVDEAQRVLDALVFKDEFGEGCPVDWKRGDKGIDVASKVKSEGSIEIPERKSWTEWARPKLGRAFSGASQRSVTSITSFARGDGMVPTLNTFNTSMPTSPGTPPRSGFISRTHSPAMSMINSAHHVSGTQRASLLSPILSPTSISQTDMAAQLDAAMDQQRTENMQAAMANQQLGQDVGVAN</sequence>
<dbReference type="GO" id="GO:0008379">
    <property type="term" value="F:thioredoxin peroxidase activity"/>
    <property type="evidence" value="ECO:0007669"/>
    <property type="project" value="TreeGrafter"/>
</dbReference>
<evidence type="ECO:0000256" key="2">
    <source>
        <dbReference type="ARBA" id="ARBA00023002"/>
    </source>
</evidence>
<dbReference type="InterPro" id="IPR000866">
    <property type="entry name" value="AhpC/TSA"/>
</dbReference>
<dbReference type="PANTHER" id="PTHR10681:SF128">
    <property type="entry name" value="THIOREDOXIN-DEPENDENT PEROXIDE REDUCTASE, MITOCHONDRIAL"/>
    <property type="match status" value="1"/>
</dbReference>
<dbReference type="InterPro" id="IPR013766">
    <property type="entry name" value="Thioredoxin_domain"/>
</dbReference>
<comment type="caution">
    <text evidence="4">The sequence shown here is derived from an EMBL/GenBank/DDBJ whole genome shotgun (WGS) entry which is preliminary data.</text>
</comment>
<dbReference type="GO" id="GO:0033554">
    <property type="term" value="P:cellular response to stress"/>
    <property type="evidence" value="ECO:0007669"/>
    <property type="project" value="TreeGrafter"/>
</dbReference>
<dbReference type="InterPro" id="IPR050217">
    <property type="entry name" value="Peroxiredoxin"/>
</dbReference>
<dbReference type="FunCoup" id="A0A1V8TNC4">
    <property type="interactions" value="1929"/>
</dbReference>
<dbReference type="InParanoid" id="A0A1V8TNC4"/>
<keyword evidence="2" id="KW-0560">Oxidoreductase</keyword>
<dbReference type="AlphaFoldDB" id="A0A1V8TNC4"/>
<gene>
    <name evidence="4" type="ORF">B0A48_02347</name>
</gene>
<accession>A0A1V8TNC4</accession>
<keyword evidence="5" id="KW-1185">Reference proteome</keyword>
<dbReference type="OrthoDB" id="185659at2759"/>
<dbReference type="SUPFAM" id="SSF52833">
    <property type="entry name" value="Thioredoxin-like"/>
    <property type="match status" value="1"/>
</dbReference>
<dbReference type="PANTHER" id="PTHR10681">
    <property type="entry name" value="THIOREDOXIN PEROXIDASE"/>
    <property type="match status" value="1"/>
</dbReference>
<dbReference type="GO" id="GO:0006979">
    <property type="term" value="P:response to oxidative stress"/>
    <property type="evidence" value="ECO:0007669"/>
    <property type="project" value="TreeGrafter"/>
</dbReference>
<dbReference type="PROSITE" id="PS51352">
    <property type="entry name" value="THIOREDOXIN_2"/>
    <property type="match status" value="1"/>
</dbReference>
<dbReference type="Proteomes" id="UP000192596">
    <property type="component" value="Unassembled WGS sequence"/>
</dbReference>
<comment type="similarity">
    <text evidence="1">Belongs to the peroxiredoxin family. AhpC/Prx1 subfamily.</text>
</comment>
<dbReference type="EMBL" id="NAJO01000004">
    <property type="protein sequence ID" value="OQO12883.1"/>
    <property type="molecule type" value="Genomic_DNA"/>
</dbReference>
<evidence type="ECO:0000313" key="5">
    <source>
        <dbReference type="Proteomes" id="UP000192596"/>
    </source>
</evidence>
<dbReference type="InterPro" id="IPR036249">
    <property type="entry name" value="Thioredoxin-like_sf"/>
</dbReference>
<reference evidence="5" key="1">
    <citation type="submission" date="2017-03" db="EMBL/GenBank/DDBJ databases">
        <title>Genomes of endolithic fungi from Antarctica.</title>
        <authorList>
            <person name="Coleine C."/>
            <person name="Masonjones S."/>
            <person name="Stajich J.E."/>
        </authorList>
    </citation>
    <scope>NUCLEOTIDE SEQUENCE [LARGE SCALE GENOMIC DNA]</scope>
    <source>
        <strain evidence="5">CCFEE 5527</strain>
    </source>
</reference>
<protein>
    <recommendedName>
        <fullName evidence="3">Thioredoxin domain-containing protein</fullName>
    </recommendedName>
</protein>
<organism evidence="4 5">
    <name type="scientific">Cryoendolithus antarcticus</name>
    <dbReference type="NCBI Taxonomy" id="1507870"/>
    <lineage>
        <taxon>Eukaryota</taxon>
        <taxon>Fungi</taxon>
        <taxon>Dikarya</taxon>
        <taxon>Ascomycota</taxon>
        <taxon>Pezizomycotina</taxon>
        <taxon>Dothideomycetes</taxon>
        <taxon>Dothideomycetidae</taxon>
        <taxon>Cladosporiales</taxon>
        <taxon>Cladosporiaceae</taxon>
        <taxon>Cryoendolithus</taxon>
    </lineage>
</organism>
<dbReference type="Gene3D" id="3.40.30.10">
    <property type="entry name" value="Glutaredoxin"/>
    <property type="match status" value="1"/>
</dbReference>
<proteinExistence type="inferred from homology"/>
<evidence type="ECO:0000259" key="3">
    <source>
        <dbReference type="PROSITE" id="PS51352"/>
    </source>
</evidence>
<dbReference type="CDD" id="cd03015">
    <property type="entry name" value="PRX_Typ2cys"/>
    <property type="match status" value="1"/>
</dbReference>
<dbReference type="GO" id="GO:0042744">
    <property type="term" value="P:hydrogen peroxide catabolic process"/>
    <property type="evidence" value="ECO:0007669"/>
    <property type="project" value="TreeGrafter"/>
</dbReference>
<dbReference type="GO" id="GO:0005829">
    <property type="term" value="C:cytosol"/>
    <property type="evidence" value="ECO:0007669"/>
    <property type="project" value="TreeGrafter"/>
</dbReference>
<evidence type="ECO:0000256" key="1">
    <source>
        <dbReference type="ARBA" id="ARBA00009796"/>
    </source>
</evidence>
<dbReference type="GO" id="GO:0045454">
    <property type="term" value="P:cell redox homeostasis"/>
    <property type="evidence" value="ECO:0007669"/>
    <property type="project" value="TreeGrafter"/>
</dbReference>
<name>A0A1V8TNC4_9PEZI</name>